<evidence type="ECO:0000313" key="5">
    <source>
        <dbReference type="Proteomes" id="UP001157039"/>
    </source>
</evidence>
<dbReference type="AlphaFoldDB" id="A0AA38CWD0"/>
<protein>
    <submittedName>
        <fullName evidence="3">Uncharacterized protein</fullName>
    </submittedName>
</protein>
<evidence type="ECO:0000256" key="1">
    <source>
        <dbReference type="SAM" id="Phobius"/>
    </source>
</evidence>
<evidence type="ECO:0000313" key="3">
    <source>
        <dbReference type="EMBL" id="GMA72908.1"/>
    </source>
</evidence>
<keyword evidence="1" id="KW-0472">Membrane</keyword>
<dbReference type="EMBL" id="CP027783">
    <property type="protein sequence ID" value="AYW47507.1"/>
    <property type="molecule type" value="Genomic_DNA"/>
</dbReference>
<accession>A0AA38CWD0</accession>
<organism evidence="3 5">
    <name type="scientific">Tetragenococcus osmophilus</name>
    <dbReference type="NCBI Taxonomy" id="526944"/>
    <lineage>
        <taxon>Bacteria</taxon>
        <taxon>Bacillati</taxon>
        <taxon>Bacillota</taxon>
        <taxon>Bacilli</taxon>
        <taxon>Lactobacillales</taxon>
        <taxon>Enterococcaceae</taxon>
        <taxon>Tetragenococcus</taxon>
    </lineage>
</organism>
<name>A0AA38CWD0_9ENTE</name>
<reference evidence="3 5" key="2">
    <citation type="journal article" date="2014" name="Int. J. Syst. Evol. Microbiol.">
        <title>Complete genome sequence of Corynebacterium casei LMG S-19264T (=DSM 44701T), isolated from a smear-ripened cheese.</title>
        <authorList>
            <consortium name="US DOE Joint Genome Institute (JGI-PGF)"/>
            <person name="Walter F."/>
            <person name="Albersmeier A."/>
            <person name="Kalinowski J."/>
            <person name="Ruckert C."/>
        </authorList>
    </citation>
    <scope>NUCLEOTIDE SEQUENCE [LARGE SCALE GENOMIC DNA]</scope>
    <source>
        <strain evidence="3 5">NBRC 114545</strain>
    </source>
</reference>
<feature type="transmembrane region" description="Helical" evidence="1">
    <location>
        <begin position="12"/>
        <end position="31"/>
    </location>
</feature>
<reference evidence="2 4" key="1">
    <citation type="journal article" date="2012" name="Int. J. Syst. Evol. Microbiol.">
        <title>Characterization of Tetragenococcus strains from sugar thick juice reveals a novel species, Tetragenococcus osmophilus sp. nov., and divides Tetragenococcus halophilus into two subspecies, T. halophilus subsp. halophilus subsp. nov. and T. halophilus subsp. flandriensis subsp. nov.</title>
        <authorList>
            <person name="Juste A."/>
            <person name="Van Trappen S."/>
            <person name="Verreth C."/>
            <person name="Cleenwerck I."/>
            <person name="De Vos P."/>
            <person name="Lievens B."/>
            <person name="Willems K.A."/>
        </authorList>
    </citation>
    <scope>NUCLEOTIDE SEQUENCE [LARGE SCALE GENOMIC DNA]</scope>
    <source>
        <strain evidence="2 4">JCM 31126</strain>
    </source>
</reference>
<dbReference type="KEGG" id="too:C7K38_03430"/>
<dbReference type="EMBL" id="BSUW01000001">
    <property type="protein sequence ID" value="GMA72908.1"/>
    <property type="molecule type" value="Genomic_DNA"/>
</dbReference>
<dbReference type="RefSeq" id="WP_123934680.1">
    <property type="nucleotide sequence ID" value="NZ_BSUW01000001.1"/>
</dbReference>
<evidence type="ECO:0000313" key="4">
    <source>
        <dbReference type="Proteomes" id="UP000268310"/>
    </source>
</evidence>
<keyword evidence="1" id="KW-1133">Transmembrane helix</keyword>
<dbReference type="Proteomes" id="UP000268310">
    <property type="component" value="Chromosome"/>
</dbReference>
<proteinExistence type="predicted"/>
<keyword evidence="1" id="KW-0812">Transmembrane</keyword>
<gene>
    <name evidence="2" type="ORF">C7K38_03430</name>
    <name evidence="3" type="ORF">GCM10025885_19570</name>
</gene>
<evidence type="ECO:0000313" key="2">
    <source>
        <dbReference type="EMBL" id="AYW47507.1"/>
    </source>
</evidence>
<reference evidence="3" key="4">
    <citation type="submission" date="2023-02" db="EMBL/GenBank/DDBJ databases">
        <authorList>
            <person name="Sun Q."/>
            <person name="Mori K."/>
        </authorList>
    </citation>
    <scope>NUCLEOTIDE SEQUENCE</scope>
    <source>
        <strain evidence="3">NBRC 114545</strain>
    </source>
</reference>
<dbReference type="Proteomes" id="UP001157039">
    <property type="component" value="Unassembled WGS sequence"/>
</dbReference>
<keyword evidence="4" id="KW-1185">Reference proteome</keyword>
<reference evidence="2" key="3">
    <citation type="submission" date="2018-03" db="EMBL/GenBank/DDBJ databases">
        <authorList>
            <person name="Jeon C.O."/>
        </authorList>
    </citation>
    <scope>NUCLEOTIDE SEQUENCE</scope>
    <source>
        <strain evidence="2">JCM 31126</strain>
    </source>
</reference>
<sequence length="107" mass="12635">MKRRLQPLTEGFILVECLVALAILTTTVFLFQTSQVHALEETKKSQEELQMLRVLYEETKERRHYQMEEGNYQVKRDGTFSIVYQKSPMAQARISSPQQDWAIIRKK</sequence>